<dbReference type="RefSeq" id="WP_099325730.1">
    <property type="nucleotide sequence ID" value="NZ_CP049055.1"/>
</dbReference>
<evidence type="ECO:0000313" key="4">
    <source>
        <dbReference type="Proteomes" id="UP000221734"/>
    </source>
</evidence>
<dbReference type="InterPro" id="IPR049537">
    <property type="entry name" value="RelB-like"/>
</dbReference>
<evidence type="ECO:0008006" key="6">
    <source>
        <dbReference type="Google" id="ProtNLM"/>
    </source>
</evidence>
<reference evidence="4" key="3">
    <citation type="submission" date="2017-10" db="EMBL/GenBank/DDBJ databases">
        <authorList>
            <person name="Frank J."/>
        </authorList>
    </citation>
    <scope>NUCLEOTIDE SEQUENCE [LARGE SCALE GENOMIC DNA]</scope>
</reference>
<reference evidence="1" key="2">
    <citation type="submission" date="2006-01" db="EMBL/GenBank/DDBJ databases">
        <authorList>
            <person name="Genoscope"/>
        </authorList>
    </citation>
    <scope>NUCLEOTIDE SEQUENCE</scope>
</reference>
<keyword evidence="4" id="KW-1185">Reference proteome</keyword>
<dbReference type="EMBL" id="LT934425">
    <property type="protein sequence ID" value="SOH05093.1"/>
    <property type="molecule type" value="Genomic_DNA"/>
</dbReference>
<gene>
    <name evidence="2" type="ORF">KsCSTR_44500</name>
    <name evidence="3" type="ORF">KSMBR1_2606</name>
    <name evidence="1" type="ORF">kustc0976</name>
</gene>
<sequence length="73" mass="8827">MIKKLAKFKPRYVLDKKGKKIAVVFDLHEYQSIIEFIEDVEDSRDLLKAELNATDFTPYEEFRKKWLNHKVIR</sequence>
<organism evidence="1">
    <name type="scientific">Kuenenia stuttgartiensis</name>
    <dbReference type="NCBI Taxonomy" id="174633"/>
    <lineage>
        <taxon>Bacteria</taxon>
        <taxon>Pseudomonadati</taxon>
        <taxon>Planctomycetota</taxon>
        <taxon>Candidatus Brocadiia</taxon>
        <taxon>Candidatus Brocadiales</taxon>
        <taxon>Candidatus Brocadiaceae</taxon>
        <taxon>Candidatus Kuenenia</taxon>
    </lineage>
</organism>
<reference evidence="3" key="4">
    <citation type="submission" date="2017-10" db="EMBL/GenBank/DDBJ databases">
        <authorList>
            <person name="Banno H."/>
            <person name="Chua N.-H."/>
        </authorList>
    </citation>
    <scope>NUCLEOTIDE SEQUENCE [LARGE SCALE GENOMIC DNA]</scope>
    <source>
        <strain evidence="3">Kuenenia_mbr1_ru-nijmegen</strain>
    </source>
</reference>
<name>Q1PWW9_KUEST</name>
<evidence type="ECO:0000313" key="5">
    <source>
        <dbReference type="Proteomes" id="UP000501926"/>
    </source>
</evidence>
<dbReference type="Proteomes" id="UP000501926">
    <property type="component" value="Chromosome"/>
</dbReference>
<dbReference type="EMBL" id="CP049055">
    <property type="protein sequence ID" value="QII13829.1"/>
    <property type="molecule type" value="Genomic_DNA"/>
</dbReference>
<dbReference type="Proteomes" id="UP000221734">
    <property type="component" value="Chromosome Kuenenia_stuttgartiensis_MBR1"/>
</dbReference>
<proteinExistence type="predicted"/>
<dbReference type="OrthoDB" id="5773047at2"/>
<accession>Q1PWW9</accession>
<dbReference type="KEGG" id="kst:KSMBR1_2606"/>
<evidence type="ECO:0000313" key="2">
    <source>
        <dbReference type="EMBL" id="QII13829.1"/>
    </source>
</evidence>
<evidence type="ECO:0000313" key="1">
    <source>
        <dbReference type="EMBL" id="CAJ71721.1"/>
    </source>
</evidence>
<reference evidence="2 5" key="5">
    <citation type="submission" date="2020-02" db="EMBL/GenBank/DDBJ databases">
        <title>Newly sequenced genome of strain CSTR1 showed variability in Candidatus Kuenenia stuttgartiensis genomes.</title>
        <authorList>
            <person name="Ding C."/>
            <person name="Adrian L."/>
        </authorList>
    </citation>
    <scope>NUCLEOTIDE SEQUENCE [LARGE SCALE GENOMIC DNA]</scope>
    <source>
        <strain evidence="2 5">CSTR1</strain>
    </source>
</reference>
<dbReference type="Pfam" id="PF18506">
    <property type="entry name" value="RelB-like"/>
    <property type="match status" value="1"/>
</dbReference>
<dbReference type="AlphaFoldDB" id="Q1PWW9"/>
<protein>
    <recommendedName>
        <fullName evidence="6">Antitoxin</fullName>
    </recommendedName>
</protein>
<dbReference type="EMBL" id="CT573073">
    <property type="protein sequence ID" value="CAJ71721.1"/>
    <property type="molecule type" value="Genomic_DNA"/>
</dbReference>
<reference evidence="1" key="1">
    <citation type="journal article" date="2006" name="Nature">
        <title>Deciphering the evolution and metabolism of an anammox bacterium from a community genome.</title>
        <authorList>
            <person name="Strous M."/>
            <person name="Pelletier E."/>
            <person name="Mangenot S."/>
            <person name="Rattei T."/>
            <person name="Lehner A."/>
            <person name="Taylor M.W."/>
            <person name="Horn M."/>
            <person name="Daims H."/>
            <person name="Bartol-Mavel D."/>
            <person name="Wincker P."/>
            <person name="Barbe V."/>
            <person name="Fonknechten N."/>
            <person name="Vallenet D."/>
            <person name="Segurens B."/>
            <person name="Schenowitz-Truong C."/>
            <person name="Medigue C."/>
            <person name="Collingro A."/>
            <person name="Snel B."/>
            <person name="Dutilh B.E."/>
            <person name="OpDenCamp H.J.M."/>
            <person name="vanDerDrift C."/>
            <person name="Cirpus I."/>
            <person name="vanDePas-Schoonen K.T."/>
            <person name="Harhangi H.R."/>
            <person name="vanNiftrik L."/>
            <person name="Schmid M."/>
            <person name="Keltjens J."/>
            <person name="vanDeVossenberg J."/>
            <person name="Kartal B."/>
            <person name="Meier H."/>
            <person name="Frishman D."/>
            <person name="Huynen M.A."/>
            <person name="Mewes H."/>
            <person name="Weissenbach J."/>
            <person name="Jetten M.S.M."/>
            <person name="Wagner M."/>
            <person name="LePaslier D."/>
        </authorList>
    </citation>
    <scope>NUCLEOTIDE SEQUENCE</scope>
</reference>
<evidence type="ECO:0000313" key="3">
    <source>
        <dbReference type="EMBL" id="SOH05093.1"/>
    </source>
</evidence>